<evidence type="ECO:0000313" key="2">
    <source>
        <dbReference type="Proteomes" id="UP001418222"/>
    </source>
</evidence>
<organism evidence="1 2">
    <name type="scientific">Platanthera zijinensis</name>
    <dbReference type="NCBI Taxonomy" id="2320716"/>
    <lineage>
        <taxon>Eukaryota</taxon>
        <taxon>Viridiplantae</taxon>
        <taxon>Streptophyta</taxon>
        <taxon>Embryophyta</taxon>
        <taxon>Tracheophyta</taxon>
        <taxon>Spermatophyta</taxon>
        <taxon>Magnoliopsida</taxon>
        <taxon>Liliopsida</taxon>
        <taxon>Asparagales</taxon>
        <taxon>Orchidaceae</taxon>
        <taxon>Orchidoideae</taxon>
        <taxon>Orchideae</taxon>
        <taxon>Orchidinae</taxon>
        <taxon>Platanthera</taxon>
    </lineage>
</organism>
<dbReference type="AlphaFoldDB" id="A0AAP0G156"/>
<reference evidence="1 2" key="1">
    <citation type="journal article" date="2022" name="Nat. Plants">
        <title>Genomes of leafy and leafless Platanthera orchids illuminate the evolution of mycoheterotrophy.</title>
        <authorList>
            <person name="Li M.H."/>
            <person name="Liu K.W."/>
            <person name="Li Z."/>
            <person name="Lu H.C."/>
            <person name="Ye Q.L."/>
            <person name="Zhang D."/>
            <person name="Wang J.Y."/>
            <person name="Li Y.F."/>
            <person name="Zhong Z.M."/>
            <person name="Liu X."/>
            <person name="Yu X."/>
            <person name="Liu D.K."/>
            <person name="Tu X.D."/>
            <person name="Liu B."/>
            <person name="Hao Y."/>
            <person name="Liao X.Y."/>
            <person name="Jiang Y.T."/>
            <person name="Sun W.H."/>
            <person name="Chen J."/>
            <person name="Chen Y.Q."/>
            <person name="Ai Y."/>
            <person name="Zhai J.W."/>
            <person name="Wu S.S."/>
            <person name="Zhou Z."/>
            <person name="Hsiao Y.Y."/>
            <person name="Wu W.L."/>
            <person name="Chen Y.Y."/>
            <person name="Lin Y.F."/>
            <person name="Hsu J.L."/>
            <person name="Li C.Y."/>
            <person name="Wang Z.W."/>
            <person name="Zhao X."/>
            <person name="Zhong W.Y."/>
            <person name="Ma X.K."/>
            <person name="Ma L."/>
            <person name="Huang J."/>
            <person name="Chen G.Z."/>
            <person name="Huang M.Z."/>
            <person name="Huang L."/>
            <person name="Peng D.H."/>
            <person name="Luo Y.B."/>
            <person name="Zou S.Q."/>
            <person name="Chen S.P."/>
            <person name="Lan S."/>
            <person name="Tsai W.C."/>
            <person name="Van de Peer Y."/>
            <person name="Liu Z.J."/>
        </authorList>
    </citation>
    <scope>NUCLEOTIDE SEQUENCE [LARGE SCALE GENOMIC DNA]</scope>
    <source>
        <strain evidence="1">Lor287</strain>
    </source>
</reference>
<protein>
    <submittedName>
        <fullName evidence="1">Uncharacterized protein</fullName>
    </submittedName>
</protein>
<dbReference type="EMBL" id="JBBWWQ010000014">
    <property type="protein sequence ID" value="KAK8931150.1"/>
    <property type="molecule type" value="Genomic_DNA"/>
</dbReference>
<accession>A0AAP0G156</accession>
<keyword evidence="2" id="KW-1185">Reference proteome</keyword>
<gene>
    <name evidence="1" type="ORF">KSP39_PZI016412</name>
</gene>
<evidence type="ECO:0000313" key="1">
    <source>
        <dbReference type="EMBL" id="KAK8931150.1"/>
    </source>
</evidence>
<comment type="caution">
    <text evidence="1">The sequence shown here is derived from an EMBL/GenBank/DDBJ whole genome shotgun (WGS) entry which is preliminary data.</text>
</comment>
<dbReference type="Proteomes" id="UP001418222">
    <property type="component" value="Unassembled WGS sequence"/>
</dbReference>
<name>A0AAP0G156_9ASPA</name>
<sequence length="59" mass="6765">MNYIPFININFSFSLFMNLSANISIGPDINIFSKTNRKSSTIKIFSIQIGIPINNIFFF</sequence>
<proteinExistence type="predicted"/>